<reference evidence="3" key="1">
    <citation type="journal article" date="2019" name="Int. J. Syst. Evol. Microbiol.">
        <title>The Global Catalogue of Microorganisms (GCM) 10K type strain sequencing project: providing services to taxonomists for standard genome sequencing and annotation.</title>
        <authorList>
            <consortium name="The Broad Institute Genomics Platform"/>
            <consortium name="The Broad Institute Genome Sequencing Center for Infectious Disease"/>
            <person name="Wu L."/>
            <person name="Ma J."/>
        </authorList>
    </citation>
    <scope>NUCLEOTIDE SEQUENCE [LARGE SCALE GENOMIC DNA]</scope>
    <source>
        <strain evidence="3">CGMCC 1.15795</strain>
    </source>
</reference>
<name>A0ABW4QWY4_9BACT</name>
<keyword evidence="3" id="KW-1185">Reference proteome</keyword>
<dbReference type="Gene3D" id="3.90.550.10">
    <property type="entry name" value="Spore Coat Polysaccharide Biosynthesis Protein SpsA, Chain A"/>
    <property type="match status" value="1"/>
</dbReference>
<dbReference type="PANTHER" id="PTHR43685">
    <property type="entry name" value="GLYCOSYLTRANSFERASE"/>
    <property type="match status" value="1"/>
</dbReference>
<dbReference type="CDD" id="cd00761">
    <property type="entry name" value="Glyco_tranf_GTA_type"/>
    <property type="match status" value="1"/>
</dbReference>
<dbReference type="InterPro" id="IPR029044">
    <property type="entry name" value="Nucleotide-diphossugar_trans"/>
</dbReference>
<sequence length="314" mass="35370">MNISICIPTYNRPDVLQQAVESCLNQTHRPYEILIGDDSSLNDTEEWVNANLQITDVRIRYFHNRPSLRQARNVNSLFMHAEGELTVLLHDDDVLLPTALETLHSCFVAHPTIDIAFGKQYVMSNDGRINEEESESLNKTYYRTAAYEGVKLSSLESGFLQQFPNDAYMIKSAIVKKVQYNEGTGDACDFDFGLQIGKGNYKMFFVNSYTACYRISDSSVGTKADNNASIYAFDAVDSLNVPAESSKYKHEWLVSKAPAAIANAAKLQDYKRALEIYFSDWHKHNILSLSGIKLFLIISFLSLKGSISRKRTAA</sequence>
<dbReference type="RefSeq" id="WP_382315426.1">
    <property type="nucleotide sequence ID" value="NZ_JBHUFD010000005.1"/>
</dbReference>
<evidence type="ECO:0000313" key="2">
    <source>
        <dbReference type="EMBL" id="MFD1874024.1"/>
    </source>
</evidence>
<comment type="caution">
    <text evidence="2">The sequence shown here is derived from an EMBL/GenBank/DDBJ whole genome shotgun (WGS) entry which is preliminary data.</text>
</comment>
<dbReference type="PANTHER" id="PTHR43685:SF2">
    <property type="entry name" value="GLYCOSYLTRANSFERASE 2-LIKE DOMAIN-CONTAINING PROTEIN"/>
    <property type="match status" value="1"/>
</dbReference>
<evidence type="ECO:0000259" key="1">
    <source>
        <dbReference type="Pfam" id="PF00535"/>
    </source>
</evidence>
<proteinExistence type="predicted"/>
<dbReference type="Proteomes" id="UP001597197">
    <property type="component" value="Unassembled WGS sequence"/>
</dbReference>
<dbReference type="EMBL" id="JBHUFD010000005">
    <property type="protein sequence ID" value="MFD1874024.1"/>
    <property type="molecule type" value="Genomic_DNA"/>
</dbReference>
<organism evidence="2 3">
    <name type="scientific">Hymenobacter bucti</name>
    <dbReference type="NCBI Taxonomy" id="1844114"/>
    <lineage>
        <taxon>Bacteria</taxon>
        <taxon>Pseudomonadati</taxon>
        <taxon>Bacteroidota</taxon>
        <taxon>Cytophagia</taxon>
        <taxon>Cytophagales</taxon>
        <taxon>Hymenobacteraceae</taxon>
        <taxon>Hymenobacter</taxon>
    </lineage>
</organism>
<protein>
    <submittedName>
        <fullName evidence="2">Glycosyltransferase family 2 protein</fullName>
    </submittedName>
</protein>
<dbReference type="SUPFAM" id="SSF53448">
    <property type="entry name" value="Nucleotide-diphospho-sugar transferases"/>
    <property type="match status" value="1"/>
</dbReference>
<evidence type="ECO:0000313" key="3">
    <source>
        <dbReference type="Proteomes" id="UP001597197"/>
    </source>
</evidence>
<dbReference type="InterPro" id="IPR001173">
    <property type="entry name" value="Glyco_trans_2-like"/>
</dbReference>
<feature type="domain" description="Glycosyltransferase 2-like" evidence="1">
    <location>
        <begin position="4"/>
        <end position="131"/>
    </location>
</feature>
<dbReference type="Pfam" id="PF00535">
    <property type="entry name" value="Glycos_transf_2"/>
    <property type="match status" value="1"/>
</dbReference>
<dbReference type="InterPro" id="IPR050834">
    <property type="entry name" value="Glycosyltransf_2"/>
</dbReference>
<gene>
    <name evidence="2" type="ORF">ACFSDX_16380</name>
</gene>
<accession>A0ABW4QWY4</accession>